<keyword evidence="1 3" id="KW-0238">DNA-binding</keyword>
<dbReference type="RefSeq" id="WP_274995847.1">
    <property type="nucleotide sequence ID" value="NZ_JAJQQP010000010.1"/>
</dbReference>
<evidence type="ECO:0000256" key="1">
    <source>
        <dbReference type="ARBA" id="ARBA00023125"/>
    </source>
</evidence>
<dbReference type="PANTHER" id="PTHR30204">
    <property type="entry name" value="REDOX-CYCLING DRUG-SENSING TRANSCRIPTIONAL ACTIVATOR SOXR"/>
    <property type="match status" value="1"/>
</dbReference>
<sequence length="254" mass="27938">MRSGELARLAGVTVRALRHYHEVGVLAEPRRDSNDYRSYGLRDLVRLLRIKRLAAVGIPLDRMSDLLDDTDRGGGDTGDSGALLDELDAELATQIDQLTRRRAVIAQLRDHRAAPDVPPELAPFYAVWATSGISPELMKADREHSVLLAHLLGAEGMPQLAHFYERMSDPATVQVVSVFAEQFGRLGAGSTEQDIMSVVDSFGTAFGGLIAEFADHDLLDVGASSQLLSEYTAELLNEQQRQALERIEARFADR</sequence>
<dbReference type="SUPFAM" id="SSF46955">
    <property type="entry name" value="Putative DNA-binding domain"/>
    <property type="match status" value="1"/>
</dbReference>
<protein>
    <submittedName>
        <fullName evidence="3">DNA-binding transcriptional MerR regulator</fullName>
    </submittedName>
</protein>
<name>A0ABU2CKZ7_9MICO</name>
<evidence type="ECO:0000259" key="2">
    <source>
        <dbReference type="PROSITE" id="PS50937"/>
    </source>
</evidence>
<comment type="caution">
    <text evidence="3">The sequence shown here is derived from an EMBL/GenBank/DDBJ whole genome shotgun (WGS) entry which is preliminary data.</text>
</comment>
<dbReference type="PROSITE" id="PS50937">
    <property type="entry name" value="HTH_MERR_2"/>
    <property type="match status" value="1"/>
</dbReference>
<dbReference type="GO" id="GO:0003677">
    <property type="term" value="F:DNA binding"/>
    <property type="evidence" value="ECO:0007669"/>
    <property type="project" value="UniProtKB-KW"/>
</dbReference>
<dbReference type="PRINTS" id="PR00040">
    <property type="entry name" value="HTHMERR"/>
</dbReference>
<accession>A0ABU2CKZ7</accession>
<proteinExistence type="predicted"/>
<dbReference type="CDD" id="cd00592">
    <property type="entry name" value="HTH_MerR-like"/>
    <property type="match status" value="1"/>
</dbReference>
<organism evidence="3 4">
    <name type="scientific">Promicromonospora iranensis</name>
    <dbReference type="NCBI Taxonomy" id="1105144"/>
    <lineage>
        <taxon>Bacteria</taxon>
        <taxon>Bacillati</taxon>
        <taxon>Actinomycetota</taxon>
        <taxon>Actinomycetes</taxon>
        <taxon>Micrococcales</taxon>
        <taxon>Promicromonosporaceae</taxon>
        <taxon>Promicromonospora</taxon>
    </lineage>
</organism>
<feature type="domain" description="HTH merR-type" evidence="2">
    <location>
        <begin position="1"/>
        <end position="69"/>
    </location>
</feature>
<dbReference type="PANTHER" id="PTHR30204:SF93">
    <property type="entry name" value="HTH MERR-TYPE DOMAIN-CONTAINING PROTEIN"/>
    <property type="match status" value="1"/>
</dbReference>
<keyword evidence="4" id="KW-1185">Reference proteome</keyword>
<reference evidence="3 4" key="1">
    <citation type="submission" date="2023-07" db="EMBL/GenBank/DDBJ databases">
        <title>Sequencing the genomes of 1000 actinobacteria strains.</title>
        <authorList>
            <person name="Klenk H.-P."/>
        </authorList>
    </citation>
    <scope>NUCLEOTIDE SEQUENCE [LARGE SCALE GENOMIC DNA]</scope>
    <source>
        <strain evidence="3 4">DSM 45554</strain>
    </source>
</reference>
<dbReference type="Pfam" id="PF13411">
    <property type="entry name" value="MerR_1"/>
    <property type="match status" value="1"/>
</dbReference>
<evidence type="ECO:0000313" key="4">
    <source>
        <dbReference type="Proteomes" id="UP001183585"/>
    </source>
</evidence>
<dbReference type="InterPro" id="IPR009061">
    <property type="entry name" value="DNA-bd_dom_put_sf"/>
</dbReference>
<dbReference type="SMART" id="SM00422">
    <property type="entry name" value="HTH_MERR"/>
    <property type="match status" value="1"/>
</dbReference>
<dbReference type="Gene3D" id="1.10.1660.10">
    <property type="match status" value="1"/>
</dbReference>
<dbReference type="EMBL" id="JAVDYE010000001">
    <property type="protein sequence ID" value="MDR7381988.1"/>
    <property type="molecule type" value="Genomic_DNA"/>
</dbReference>
<dbReference type="InterPro" id="IPR047057">
    <property type="entry name" value="MerR_fam"/>
</dbReference>
<dbReference type="InterPro" id="IPR000551">
    <property type="entry name" value="MerR-type_HTH_dom"/>
</dbReference>
<evidence type="ECO:0000313" key="3">
    <source>
        <dbReference type="EMBL" id="MDR7381988.1"/>
    </source>
</evidence>
<gene>
    <name evidence="3" type="ORF">J2S48_001503</name>
</gene>
<dbReference type="Proteomes" id="UP001183585">
    <property type="component" value="Unassembled WGS sequence"/>
</dbReference>